<dbReference type="SUPFAM" id="SSF51197">
    <property type="entry name" value="Clavaminate synthase-like"/>
    <property type="match status" value="1"/>
</dbReference>
<gene>
    <name evidence="5" type="ORF">AVDCRST_MAG04-2837</name>
</gene>
<evidence type="ECO:0000256" key="3">
    <source>
        <dbReference type="ARBA" id="ARBA00023002"/>
    </source>
</evidence>
<dbReference type="GO" id="GO:0051213">
    <property type="term" value="F:dioxygenase activity"/>
    <property type="evidence" value="ECO:0007669"/>
    <property type="project" value="UniProtKB-KW"/>
</dbReference>
<comment type="cofactor">
    <cofactor evidence="1">
        <name>L-ascorbate</name>
        <dbReference type="ChEBI" id="CHEBI:38290"/>
    </cofactor>
</comment>
<dbReference type="GO" id="GO:0016705">
    <property type="term" value="F:oxidoreductase activity, acting on paired donors, with incorporation or reduction of molecular oxygen"/>
    <property type="evidence" value="ECO:0007669"/>
    <property type="project" value="InterPro"/>
</dbReference>
<dbReference type="InterPro" id="IPR044862">
    <property type="entry name" value="Pro_4_hyd_alph_FE2OG_OXY"/>
</dbReference>
<feature type="domain" description="Prolyl 4-hydroxylase alpha subunit" evidence="4">
    <location>
        <begin position="51"/>
        <end position="238"/>
    </location>
</feature>
<dbReference type="Pfam" id="PF13640">
    <property type="entry name" value="2OG-FeII_Oxy_3"/>
    <property type="match status" value="1"/>
</dbReference>
<dbReference type="SMART" id="SM00702">
    <property type="entry name" value="P4Hc"/>
    <property type="match status" value="1"/>
</dbReference>
<sequence length="292" mass="32974">MNQISATRPMPLPENGLDGSFDEAVARMAPITRLMAEKDRLRARYLAAKPFPYLVLDNFFDPEVLDRVAAEFPQRGGRDWLSYDTANEIKQTSRGVIDLPAFSQAFMWQMCAPPMMEFLRHVTGHADLCVDPVFHGGGMHESFRGGWLNIHADWTQHPVLPLTRRLNMIVYLNRDWDPAWGGALELWDAKDKTSGAKVEPFFNRAVIFPTTAETLHGFPDPMTCPADRSRKSVSWFYWSPDPEAIKEGAPITFLPGNRQTRMRALVRSFIPPVAFTARDGLKSLLRGGRKAG</sequence>
<keyword evidence="3" id="KW-0560">Oxidoreductase</keyword>
<dbReference type="GO" id="GO:0031418">
    <property type="term" value="F:L-ascorbic acid binding"/>
    <property type="evidence" value="ECO:0007669"/>
    <property type="project" value="InterPro"/>
</dbReference>
<reference evidence="5" key="1">
    <citation type="submission" date="2020-02" db="EMBL/GenBank/DDBJ databases">
        <authorList>
            <person name="Meier V. D."/>
        </authorList>
    </citation>
    <scope>NUCLEOTIDE SEQUENCE</scope>
    <source>
        <strain evidence="5">AVDCRST_MAG04</strain>
    </source>
</reference>
<accession>A0A6J4J0S2</accession>
<evidence type="ECO:0000256" key="2">
    <source>
        <dbReference type="ARBA" id="ARBA00022964"/>
    </source>
</evidence>
<dbReference type="GO" id="GO:0005506">
    <property type="term" value="F:iron ion binding"/>
    <property type="evidence" value="ECO:0007669"/>
    <property type="project" value="InterPro"/>
</dbReference>
<dbReference type="AlphaFoldDB" id="A0A6J4J0S2"/>
<organism evidence="5">
    <name type="scientific">uncultured Acetobacteraceae bacterium</name>
    <dbReference type="NCBI Taxonomy" id="169975"/>
    <lineage>
        <taxon>Bacteria</taxon>
        <taxon>Pseudomonadati</taxon>
        <taxon>Pseudomonadota</taxon>
        <taxon>Alphaproteobacteria</taxon>
        <taxon>Acetobacterales</taxon>
        <taxon>Acetobacteraceae</taxon>
        <taxon>environmental samples</taxon>
    </lineage>
</organism>
<evidence type="ECO:0000259" key="4">
    <source>
        <dbReference type="SMART" id="SM00702"/>
    </source>
</evidence>
<protein>
    <recommendedName>
        <fullName evidence="4">Prolyl 4-hydroxylase alpha subunit domain-containing protein</fullName>
    </recommendedName>
</protein>
<evidence type="ECO:0000313" key="5">
    <source>
        <dbReference type="EMBL" id="CAA9265893.1"/>
    </source>
</evidence>
<dbReference type="InterPro" id="IPR006620">
    <property type="entry name" value="Pro_4_hyd_alph"/>
</dbReference>
<evidence type="ECO:0000256" key="1">
    <source>
        <dbReference type="ARBA" id="ARBA00001961"/>
    </source>
</evidence>
<dbReference type="Gene3D" id="2.60.120.620">
    <property type="entry name" value="q2cbj1_9rhob like domain"/>
    <property type="match status" value="1"/>
</dbReference>
<dbReference type="EMBL" id="CADCTL010000199">
    <property type="protein sequence ID" value="CAA9265893.1"/>
    <property type="molecule type" value="Genomic_DNA"/>
</dbReference>
<name>A0A6J4J0S2_9PROT</name>
<proteinExistence type="predicted"/>
<keyword evidence="2" id="KW-0223">Dioxygenase</keyword>